<accession>A0AAD1XXS8</accession>
<name>A0AAD1XXS8_EUPCR</name>
<dbReference type="EMBL" id="CAMPGE010023052">
    <property type="protein sequence ID" value="CAI2381030.1"/>
    <property type="molecule type" value="Genomic_DNA"/>
</dbReference>
<keyword evidence="2" id="KW-1185">Reference proteome</keyword>
<sequence length="92" mass="10932">MGKEGWKGIEVEEWVFENSRGRMKLGLKSWSWRNGAHPEPQLHFRKCKLPRIYSRFKRLFRNASASLSNKLLRTQEEQAKRAKFPSKLCLLK</sequence>
<reference evidence="1" key="1">
    <citation type="submission" date="2023-07" db="EMBL/GenBank/DDBJ databases">
        <authorList>
            <consortium name="AG Swart"/>
            <person name="Singh M."/>
            <person name="Singh A."/>
            <person name="Seah K."/>
            <person name="Emmerich C."/>
        </authorList>
    </citation>
    <scope>NUCLEOTIDE SEQUENCE</scope>
    <source>
        <strain evidence="1">DP1</strain>
    </source>
</reference>
<dbReference type="AlphaFoldDB" id="A0AAD1XXS8"/>
<dbReference type="Proteomes" id="UP001295684">
    <property type="component" value="Unassembled WGS sequence"/>
</dbReference>
<protein>
    <submittedName>
        <fullName evidence="1">Uncharacterized protein</fullName>
    </submittedName>
</protein>
<evidence type="ECO:0000313" key="1">
    <source>
        <dbReference type="EMBL" id="CAI2381030.1"/>
    </source>
</evidence>
<gene>
    <name evidence="1" type="ORF">ECRASSUSDP1_LOCUS22474</name>
</gene>
<organism evidence="1 2">
    <name type="scientific">Euplotes crassus</name>
    <dbReference type="NCBI Taxonomy" id="5936"/>
    <lineage>
        <taxon>Eukaryota</taxon>
        <taxon>Sar</taxon>
        <taxon>Alveolata</taxon>
        <taxon>Ciliophora</taxon>
        <taxon>Intramacronucleata</taxon>
        <taxon>Spirotrichea</taxon>
        <taxon>Hypotrichia</taxon>
        <taxon>Euplotida</taxon>
        <taxon>Euplotidae</taxon>
        <taxon>Moneuplotes</taxon>
    </lineage>
</organism>
<comment type="caution">
    <text evidence="1">The sequence shown here is derived from an EMBL/GenBank/DDBJ whole genome shotgun (WGS) entry which is preliminary data.</text>
</comment>
<proteinExistence type="predicted"/>
<evidence type="ECO:0000313" key="2">
    <source>
        <dbReference type="Proteomes" id="UP001295684"/>
    </source>
</evidence>